<evidence type="ECO:0000256" key="4">
    <source>
        <dbReference type="ARBA" id="ARBA00022833"/>
    </source>
</evidence>
<evidence type="ECO:0000256" key="5">
    <source>
        <dbReference type="ARBA" id="ARBA00023049"/>
    </source>
</evidence>
<keyword evidence="2" id="KW-0479">Metal-binding</keyword>
<dbReference type="Pfam" id="PF04002">
    <property type="entry name" value="RadC"/>
    <property type="match status" value="1"/>
</dbReference>
<evidence type="ECO:0000313" key="8">
    <source>
        <dbReference type="Proteomes" id="UP001500713"/>
    </source>
</evidence>
<evidence type="ECO:0000256" key="3">
    <source>
        <dbReference type="ARBA" id="ARBA00022801"/>
    </source>
</evidence>
<keyword evidence="8" id="KW-1185">Reference proteome</keyword>
<dbReference type="Gene3D" id="3.40.140.10">
    <property type="entry name" value="Cytidine Deaminase, domain 2"/>
    <property type="match status" value="1"/>
</dbReference>
<sequence>MPPAPVESERDRSVLAELLASVAPDQAVLLADALLDEFGSIGAILSESEEALRRVIGSQDAVIRLLIATEKLLMAQLQNELPKKLISATDEKLIRYLQASMGSLAEETMRVLFLDNANHLIRDQIFGHGSPRKVIVQPRNILKRSLELNASAIILVHNHPGGDVQPSPSDVKFTMLIKMLCRELEIKLHDHIVIAGNKWSSFRRMKLL</sequence>
<feature type="domain" description="MPN" evidence="6">
    <location>
        <begin position="86"/>
        <end position="208"/>
    </location>
</feature>
<keyword evidence="5" id="KW-0482">Metalloprotease</keyword>
<name>A0ABN1ACX5_9SPHN</name>
<dbReference type="InterPro" id="IPR001405">
    <property type="entry name" value="UPF0758"/>
</dbReference>
<keyword evidence="4" id="KW-0862">Zinc</keyword>
<dbReference type="InterPro" id="IPR037518">
    <property type="entry name" value="MPN"/>
</dbReference>
<dbReference type="PROSITE" id="PS50249">
    <property type="entry name" value="MPN"/>
    <property type="match status" value="1"/>
</dbReference>
<comment type="caution">
    <text evidence="7">The sequence shown here is derived from an EMBL/GenBank/DDBJ whole genome shotgun (WGS) entry which is preliminary data.</text>
</comment>
<dbReference type="EMBL" id="BAAAEM010000002">
    <property type="protein sequence ID" value="GAA0473391.1"/>
    <property type="molecule type" value="Genomic_DNA"/>
</dbReference>
<dbReference type="PANTHER" id="PTHR30471:SF3">
    <property type="entry name" value="UPF0758 PROTEIN YEES-RELATED"/>
    <property type="match status" value="1"/>
</dbReference>
<evidence type="ECO:0000259" key="6">
    <source>
        <dbReference type="PROSITE" id="PS50249"/>
    </source>
</evidence>
<proteinExistence type="predicted"/>
<organism evidence="7 8">
    <name type="scientific">Parasphingorhabdus litoris</name>
    <dbReference type="NCBI Taxonomy" id="394733"/>
    <lineage>
        <taxon>Bacteria</taxon>
        <taxon>Pseudomonadati</taxon>
        <taxon>Pseudomonadota</taxon>
        <taxon>Alphaproteobacteria</taxon>
        <taxon>Sphingomonadales</taxon>
        <taxon>Sphingomonadaceae</taxon>
        <taxon>Parasphingorhabdus</taxon>
    </lineage>
</organism>
<protein>
    <recommendedName>
        <fullName evidence="6">MPN domain-containing protein</fullName>
    </recommendedName>
</protein>
<keyword evidence="3" id="KW-0378">Hydrolase</keyword>
<dbReference type="Proteomes" id="UP001500713">
    <property type="component" value="Unassembled WGS sequence"/>
</dbReference>
<evidence type="ECO:0000256" key="2">
    <source>
        <dbReference type="ARBA" id="ARBA00022723"/>
    </source>
</evidence>
<dbReference type="PANTHER" id="PTHR30471">
    <property type="entry name" value="DNA REPAIR PROTEIN RADC"/>
    <property type="match status" value="1"/>
</dbReference>
<dbReference type="InterPro" id="IPR025657">
    <property type="entry name" value="RadC_JAB"/>
</dbReference>
<keyword evidence="1" id="KW-0645">Protease</keyword>
<reference evidence="7 8" key="1">
    <citation type="journal article" date="2019" name="Int. J. Syst. Evol. Microbiol.">
        <title>The Global Catalogue of Microorganisms (GCM) 10K type strain sequencing project: providing services to taxonomists for standard genome sequencing and annotation.</title>
        <authorList>
            <consortium name="The Broad Institute Genomics Platform"/>
            <consortium name="The Broad Institute Genome Sequencing Center for Infectious Disease"/>
            <person name="Wu L."/>
            <person name="Ma J."/>
        </authorList>
    </citation>
    <scope>NUCLEOTIDE SEQUENCE [LARGE SCALE GENOMIC DNA]</scope>
    <source>
        <strain evidence="7 8">JCM 14162</strain>
    </source>
</reference>
<evidence type="ECO:0000313" key="7">
    <source>
        <dbReference type="EMBL" id="GAA0473391.1"/>
    </source>
</evidence>
<gene>
    <name evidence="7" type="ORF">GCM10009096_13370</name>
</gene>
<evidence type="ECO:0000256" key="1">
    <source>
        <dbReference type="ARBA" id="ARBA00022670"/>
    </source>
</evidence>
<dbReference type="CDD" id="cd08071">
    <property type="entry name" value="MPN_DUF2466"/>
    <property type="match status" value="1"/>
</dbReference>
<accession>A0ABN1ACX5</accession>